<proteinExistence type="predicted"/>
<gene>
    <name evidence="1" type="ORF">CYLTODRAFT_227522</name>
</gene>
<sequence>MDWFDTYRDIFKDPPTIPQPVDVGRLGAITSNYEDAEVLYKAGLPTYFIRPAPAVDLSREVKYLLPTAVMDAVLSQTKIVASGHQFGTSGAKVLISPEVAKPDRPVIFRGEAKNPQRVVAMKQRIPNVS</sequence>
<accession>A0A0D7AU40</accession>
<dbReference type="EMBL" id="KN880962">
    <property type="protein sequence ID" value="KIY61369.1"/>
    <property type="molecule type" value="Genomic_DNA"/>
</dbReference>
<organism evidence="1 2">
    <name type="scientific">Cylindrobasidium torrendii FP15055 ss-10</name>
    <dbReference type="NCBI Taxonomy" id="1314674"/>
    <lineage>
        <taxon>Eukaryota</taxon>
        <taxon>Fungi</taxon>
        <taxon>Dikarya</taxon>
        <taxon>Basidiomycota</taxon>
        <taxon>Agaricomycotina</taxon>
        <taxon>Agaricomycetes</taxon>
        <taxon>Agaricomycetidae</taxon>
        <taxon>Agaricales</taxon>
        <taxon>Marasmiineae</taxon>
        <taxon>Physalacriaceae</taxon>
        <taxon>Cylindrobasidium</taxon>
    </lineage>
</organism>
<dbReference type="AlphaFoldDB" id="A0A0D7AU40"/>
<name>A0A0D7AU40_9AGAR</name>
<dbReference type="OrthoDB" id="2692137at2759"/>
<protein>
    <submittedName>
        <fullName evidence="1">Uncharacterized protein</fullName>
    </submittedName>
</protein>
<keyword evidence="2" id="KW-1185">Reference proteome</keyword>
<evidence type="ECO:0000313" key="1">
    <source>
        <dbReference type="EMBL" id="KIY61369.1"/>
    </source>
</evidence>
<evidence type="ECO:0000313" key="2">
    <source>
        <dbReference type="Proteomes" id="UP000054007"/>
    </source>
</evidence>
<reference evidence="1 2" key="1">
    <citation type="journal article" date="2015" name="Fungal Genet. Biol.">
        <title>Evolution of novel wood decay mechanisms in Agaricales revealed by the genome sequences of Fistulina hepatica and Cylindrobasidium torrendii.</title>
        <authorList>
            <person name="Floudas D."/>
            <person name="Held B.W."/>
            <person name="Riley R."/>
            <person name="Nagy L.G."/>
            <person name="Koehler G."/>
            <person name="Ransdell A.S."/>
            <person name="Younus H."/>
            <person name="Chow J."/>
            <person name="Chiniquy J."/>
            <person name="Lipzen A."/>
            <person name="Tritt A."/>
            <person name="Sun H."/>
            <person name="Haridas S."/>
            <person name="LaButti K."/>
            <person name="Ohm R.A."/>
            <person name="Kues U."/>
            <person name="Blanchette R.A."/>
            <person name="Grigoriev I.V."/>
            <person name="Minto R.E."/>
            <person name="Hibbett D.S."/>
        </authorList>
    </citation>
    <scope>NUCLEOTIDE SEQUENCE [LARGE SCALE GENOMIC DNA]</scope>
    <source>
        <strain evidence="1 2">FP15055 ss-10</strain>
    </source>
</reference>
<dbReference type="Proteomes" id="UP000054007">
    <property type="component" value="Unassembled WGS sequence"/>
</dbReference>